<keyword evidence="2" id="KW-1185">Reference proteome</keyword>
<dbReference type="Proteomes" id="UP001497700">
    <property type="component" value="Unassembled WGS sequence"/>
</dbReference>
<gene>
    <name evidence="1" type="ORF">F4820DRAFT_447072</name>
</gene>
<dbReference type="EMBL" id="MU393459">
    <property type="protein sequence ID" value="KAI4866376.1"/>
    <property type="molecule type" value="Genomic_DNA"/>
</dbReference>
<name>A0ACB9Z3L2_9PEZI</name>
<accession>A0ACB9Z3L2</accession>
<sequence length="168" mass="17937">MAKSCLPAIPLAIFGVIEPAMLVWAYIIAHRDLPSFYAAQAPNHLHPSSSPVPAPALVLLLQLVNVYLLLAAVAVVCSWTTHASVSRGYLVAVAFADYGHVWACYKGVGPDLFWDLSRWNDMLWGAVGVSLALNVFRWLTVLGAFGSVRDPRDPAGAVATGGPAKKNA</sequence>
<reference evidence="1 2" key="1">
    <citation type="journal article" date="2022" name="New Phytol.">
        <title>Ecological generalism drives hyperdiversity of secondary metabolite gene clusters in xylarialean endophytes.</title>
        <authorList>
            <person name="Franco M.E.E."/>
            <person name="Wisecaver J.H."/>
            <person name="Arnold A.E."/>
            <person name="Ju Y.M."/>
            <person name="Slot J.C."/>
            <person name="Ahrendt S."/>
            <person name="Moore L.P."/>
            <person name="Eastman K.E."/>
            <person name="Scott K."/>
            <person name="Konkel Z."/>
            <person name="Mondo S.J."/>
            <person name="Kuo A."/>
            <person name="Hayes R.D."/>
            <person name="Haridas S."/>
            <person name="Andreopoulos B."/>
            <person name="Riley R."/>
            <person name="LaButti K."/>
            <person name="Pangilinan J."/>
            <person name="Lipzen A."/>
            <person name="Amirebrahimi M."/>
            <person name="Yan J."/>
            <person name="Adam C."/>
            <person name="Keymanesh K."/>
            <person name="Ng V."/>
            <person name="Louie K."/>
            <person name="Northen T."/>
            <person name="Drula E."/>
            <person name="Henrissat B."/>
            <person name="Hsieh H.M."/>
            <person name="Youens-Clark K."/>
            <person name="Lutzoni F."/>
            <person name="Miadlikowska J."/>
            <person name="Eastwood D.C."/>
            <person name="Hamelin R.C."/>
            <person name="Grigoriev I.V."/>
            <person name="U'Ren J.M."/>
        </authorList>
    </citation>
    <scope>NUCLEOTIDE SEQUENCE [LARGE SCALE GENOMIC DNA]</scope>
    <source>
        <strain evidence="1 2">CBS 119005</strain>
    </source>
</reference>
<proteinExistence type="predicted"/>
<evidence type="ECO:0000313" key="1">
    <source>
        <dbReference type="EMBL" id="KAI4866376.1"/>
    </source>
</evidence>
<comment type="caution">
    <text evidence="1">The sequence shown here is derived from an EMBL/GenBank/DDBJ whole genome shotgun (WGS) entry which is preliminary data.</text>
</comment>
<protein>
    <submittedName>
        <fullName evidence="1">Uncharacterized protein</fullName>
    </submittedName>
</protein>
<evidence type="ECO:0000313" key="2">
    <source>
        <dbReference type="Proteomes" id="UP001497700"/>
    </source>
</evidence>
<organism evidence="1 2">
    <name type="scientific">Hypoxylon rubiginosum</name>
    <dbReference type="NCBI Taxonomy" id="110542"/>
    <lineage>
        <taxon>Eukaryota</taxon>
        <taxon>Fungi</taxon>
        <taxon>Dikarya</taxon>
        <taxon>Ascomycota</taxon>
        <taxon>Pezizomycotina</taxon>
        <taxon>Sordariomycetes</taxon>
        <taxon>Xylariomycetidae</taxon>
        <taxon>Xylariales</taxon>
        <taxon>Hypoxylaceae</taxon>
        <taxon>Hypoxylon</taxon>
    </lineage>
</organism>